<feature type="non-terminal residue" evidence="1">
    <location>
        <position position="38"/>
    </location>
</feature>
<sequence length="38" mass="4091">MCAVLLGAVLVLSTVRTLLCMSLLCIVMQRTIQISPLS</sequence>
<proteinExistence type="predicted"/>
<evidence type="ECO:0000313" key="2">
    <source>
        <dbReference type="Proteomes" id="UP001162483"/>
    </source>
</evidence>
<dbReference type="Proteomes" id="UP001162483">
    <property type="component" value="Unassembled WGS sequence"/>
</dbReference>
<evidence type="ECO:0008006" key="3">
    <source>
        <dbReference type="Google" id="ProtNLM"/>
    </source>
</evidence>
<name>A0ABN9BKM4_9NEOB</name>
<accession>A0ABN9BKM4</accession>
<protein>
    <recommendedName>
        <fullName evidence="3">NADH dehydrogenase subunit 4L</fullName>
    </recommendedName>
</protein>
<comment type="caution">
    <text evidence="1">The sequence shown here is derived from an EMBL/GenBank/DDBJ whole genome shotgun (WGS) entry which is preliminary data.</text>
</comment>
<reference evidence="1" key="1">
    <citation type="submission" date="2023-05" db="EMBL/GenBank/DDBJ databases">
        <authorList>
            <person name="Stuckert A."/>
        </authorList>
    </citation>
    <scope>NUCLEOTIDE SEQUENCE</scope>
</reference>
<gene>
    <name evidence="1" type="ORF">SPARVUS_LOCUS3104387</name>
</gene>
<evidence type="ECO:0000313" key="1">
    <source>
        <dbReference type="EMBL" id="CAI9548119.1"/>
    </source>
</evidence>
<organism evidence="1 2">
    <name type="scientific">Staurois parvus</name>
    <dbReference type="NCBI Taxonomy" id="386267"/>
    <lineage>
        <taxon>Eukaryota</taxon>
        <taxon>Metazoa</taxon>
        <taxon>Chordata</taxon>
        <taxon>Craniata</taxon>
        <taxon>Vertebrata</taxon>
        <taxon>Euteleostomi</taxon>
        <taxon>Amphibia</taxon>
        <taxon>Batrachia</taxon>
        <taxon>Anura</taxon>
        <taxon>Neobatrachia</taxon>
        <taxon>Ranoidea</taxon>
        <taxon>Ranidae</taxon>
        <taxon>Staurois</taxon>
    </lineage>
</organism>
<keyword evidence="2" id="KW-1185">Reference proteome</keyword>
<dbReference type="EMBL" id="CATNWA010004563">
    <property type="protein sequence ID" value="CAI9548119.1"/>
    <property type="molecule type" value="Genomic_DNA"/>
</dbReference>